<dbReference type="AlphaFoldDB" id="A0A239NK01"/>
<evidence type="ECO:0008006" key="3">
    <source>
        <dbReference type="Google" id="ProtNLM"/>
    </source>
</evidence>
<dbReference type="SUPFAM" id="SSF50494">
    <property type="entry name" value="Trypsin-like serine proteases"/>
    <property type="match status" value="1"/>
</dbReference>
<proteinExistence type="predicted"/>
<gene>
    <name evidence="1" type="ORF">SAMN05216252_13816</name>
</gene>
<dbReference type="InterPro" id="IPR027417">
    <property type="entry name" value="P-loop_NTPase"/>
</dbReference>
<dbReference type="InterPro" id="IPR009003">
    <property type="entry name" value="Peptidase_S1_PA"/>
</dbReference>
<organism evidence="1 2">
    <name type="scientific">Actinacidiphila glaucinigra</name>
    <dbReference type="NCBI Taxonomy" id="235986"/>
    <lineage>
        <taxon>Bacteria</taxon>
        <taxon>Bacillati</taxon>
        <taxon>Actinomycetota</taxon>
        <taxon>Actinomycetes</taxon>
        <taxon>Kitasatosporales</taxon>
        <taxon>Streptomycetaceae</taxon>
        <taxon>Actinacidiphila</taxon>
    </lineage>
</organism>
<dbReference type="OrthoDB" id="4194218at2"/>
<accession>A0A239NK01</accession>
<reference evidence="1 2" key="1">
    <citation type="submission" date="2017-06" db="EMBL/GenBank/DDBJ databases">
        <authorList>
            <person name="Kim H.J."/>
            <person name="Triplett B.A."/>
        </authorList>
    </citation>
    <scope>NUCLEOTIDE SEQUENCE [LARGE SCALE GENOMIC DNA]</scope>
    <source>
        <strain evidence="1 2">CGMCC 4.1858</strain>
    </source>
</reference>
<dbReference type="SUPFAM" id="SSF52540">
    <property type="entry name" value="P-loop containing nucleoside triphosphate hydrolases"/>
    <property type="match status" value="1"/>
</dbReference>
<dbReference type="RefSeq" id="WP_089228836.1">
    <property type="nucleotide sequence ID" value="NZ_FZOF01000038.1"/>
</dbReference>
<sequence>MAVLSADVDRALVRVRDLAGRPRGTGFLVEARDGRGTLVTSHEAVDGLVRLVLHAHGEQTTLVEAHAITPLPELGLALVATEGLDVPPLPVAGFARTAGPGRAVRLRGAAWVEAAIAGTAPVTYTATDRFHLLDAAYELAGARGDDEPLRAVASGEPVIDAETGAVHGVVVTALHAGRRAGGFAVPLRAPAEGGVLGEALARNAATVPVYGPHLNIAGALQLTATSVASAARPRAWREAVVRPDTEAELARFTGEGCASVLGLVGAPGSGRTTELEALAARRAAGPDPAPTVWLRGAELRAGDAGLREAVERALAAAGRVVHAGTAPDRAPADASPDAVARLARAVGRPLLVVLDAPEEMPPLLAHALPEWTAQTARWLRSAGVRLIVACRPEYWEQAGVLFPPGLLHDAGTPPGARALPACLRLGALPEEPARLVRERHGLPAGALAEQDAAHPLALRLLADVRDAGGGLMGRPGRAEVFSAHLDLLCLRIAGRIAAATAPARPTEVRRLAARVAGQAHEAARRCLGPGQGELDRASFEELFPWRAGWAAAVLTEGLVVPAGAGYRFAHEEFGDWLQGCQLDLDGALYALVHRWSTGDRDGCADAPVRLPARAAAQPRHCAVPPVPPAPPLAPPSAPRCLPVPRHRIGPVVQALLLTARRSGPETLARRLRQLVLVLDRDAAATVLLDGVPRPRGEGDGAGRAAARRADAVWWAAHLLGETLLGVPDATPYREVLRLLAERVTARSIEAGGFHEGAGLGEFGPWFWRRLRLPPEERLALLRLLLPADGPPRAADGTRERFLTAAGEVLTGAPRPSLPALCDWFTDERLLQCGPRDPRPTVATAAQALLHTHRRQAVDDLAEALAATDHARARELLAALAEDEPSAVCRAVDRWAHDDRPERHTAAATYGLLAAPHAVLAADRELLRYAALAILARPADRALHGAALGLLVRDPATRSLHLRAALDGFAAGDPLLPAAALAAALPTHPEQVLAAFHSRLREPGPGVAEVLRELAEVSTPALSRRAAALVWDHLGHRPEDAPHAAAYLDRRLEHGPAARAVLLPLVTGLLREHPPQVRRVLAPVLAAPGGHASRPLRQELLDVLLDQERDPAVLDALLTAAADGCARRPAPATRDLVHRVGLLLCRTPEGAALFDRRLVQLVSGSPGFGRQVRGWLAADGLDVAGPGAWDAVIGPSARRMCDQLAPAEAVGL</sequence>
<protein>
    <recommendedName>
        <fullName evidence="3">Serine protease</fullName>
    </recommendedName>
</protein>
<dbReference type="Proteomes" id="UP000198280">
    <property type="component" value="Unassembled WGS sequence"/>
</dbReference>
<evidence type="ECO:0000313" key="1">
    <source>
        <dbReference type="EMBL" id="SNT54793.1"/>
    </source>
</evidence>
<dbReference type="EMBL" id="FZOF01000038">
    <property type="protein sequence ID" value="SNT54793.1"/>
    <property type="molecule type" value="Genomic_DNA"/>
</dbReference>
<keyword evidence="2" id="KW-1185">Reference proteome</keyword>
<name>A0A239NK01_9ACTN</name>
<evidence type="ECO:0000313" key="2">
    <source>
        <dbReference type="Proteomes" id="UP000198280"/>
    </source>
</evidence>